<dbReference type="InterPro" id="IPR051676">
    <property type="entry name" value="UPF0053_domain"/>
</dbReference>
<dbReference type="SMART" id="SM00116">
    <property type="entry name" value="CBS"/>
    <property type="match status" value="2"/>
</dbReference>
<evidence type="ECO:0000259" key="12">
    <source>
        <dbReference type="PROSITE" id="PS51371"/>
    </source>
</evidence>
<name>A0ABP5TB67_9ACTN</name>
<dbReference type="Gene3D" id="3.30.465.10">
    <property type="match status" value="1"/>
</dbReference>
<dbReference type="Pfam" id="PF01595">
    <property type="entry name" value="CNNM"/>
    <property type="match status" value="1"/>
</dbReference>
<evidence type="ECO:0000256" key="9">
    <source>
        <dbReference type="PROSITE-ProRule" id="PRU00703"/>
    </source>
</evidence>
<keyword evidence="4 10" id="KW-0812">Transmembrane</keyword>
<accession>A0ABP5TB67</accession>
<keyword evidence="3" id="KW-1003">Cell membrane</keyword>
<evidence type="ECO:0000256" key="8">
    <source>
        <dbReference type="ARBA" id="ARBA00023136"/>
    </source>
</evidence>
<sequence length="426" mass="46111">MVMDYGWNLALVGVLVLLNALFAGSEMALVSLREGQLRALEREPGKGASTLVRLARDPNRFLATIQIGITLAGFLASATAAVSLAEPLVPLLAFLGGAANAVAVGLVTVVLTFFTLVFGELAPKRLAMQYSLRWALMAAKPLDFLSTAARPAVWALSKSTNLVVRVFGGGNETDGEQMSPSELRELVSGQRALNPEQREIITGALEIHARRLREVLVPRRAVFILPSDMSIAEARAALADSGHSRAPVTGETGLDDVLGVVHLRDLLDDSGELTSVMRPAVVFPDSLRVSDALRRFKTDHEQFAVVVDEHGGIDGIVTLEDLLEEFVGEIYDETDRDVMAVQHRADGVMTVPGTFPIHDLEDLGIELVGRPEGTFTTVAGLLLARLGRLPEVPGDKVRLSGWEFEVVEVEQHAITHIRIRRLATDD</sequence>
<dbReference type="PROSITE" id="PS51846">
    <property type="entry name" value="CNNM"/>
    <property type="match status" value="1"/>
</dbReference>
<dbReference type="InterPro" id="IPR002550">
    <property type="entry name" value="CNNM"/>
</dbReference>
<keyword evidence="15" id="KW-1185">Reference proteome</keyword>
<evidence type="ECO:0000256" key="5">
    <source>
        <dbReference type="ARBA" id="ARBA00022737"/>
    </source>
</evidence>
<comment type="similarity">
    <text evidence="2">Belongs to the UPF0053 family.</text>
</comment>
<feature type="transmembrane region" description="Helical" evidence="11">
    <location>
        <begin position="61"/>
        <end position="85"/>
    </location>
</feature>
<keyword evidence="5" id="KW-0677">Repeat</keyword>
<evidence type="ECO:0000313" key="14">
    <source>
        <dbReference type="EMBL" id="GAA2346878.1"/>
    </source>
</evidence>
<dbReference type="InterPro" id="IPR036318">
    <property type="entry name" value="FAD-bd_PCMH-like_sf"/>
</dbReference>
<keyword evidence="6 10" id="KW-1133">Transmembrane helix</keyword>
<proteinExistence type="inferred from homology"/>
<comment type="subcellular location">
    <subcellularLocation>
        <location evidence="1">Cell membrane</location>
        <topology evidence="1">Multi-pass membrane protein</topology>
    </subcellularLocation>
</comment>
<feature type="domain" description="CBS" evidence="12">
    <location>
        <begin position="273"/>
        <end position="333"/>
    </location>
</feature>
<evidence type="ECO:0000256" key="10">
    <source>
        <dbReference type="PROSITE-ProRule" id="PRU01193"/>
    </source>
</evidence>
<reference evidence="15" key="1">
    <citation type="journal article" date="2019" name="Int. J. Syst. Evol. Microbiol.">
        <title>The Global Catalogue of Microorganisms (GCM) 10K type strain sequencing project: providing services to taxonomists for standard genome sequencing and annotation.</title>
        <authorList>
            <consortium name="The Broad Institute Genomics Platform"/>
            <consortium name="The Broad Institute Genome Sequencing Center for Infectious Disease"/>
            <person name="Wu L."/>
            <person name="Ma J."/>
        </authorList>
    </citation>
    <scope>NUCLEOTIDE SEQUENCE [LARGE SCALE GENOMIC DNA]</scope>
    <source>
        <strain evidence="15">JCM 6238</strain>
    </source>
</reference>
<keyword evidence="7 9" id="KW-0129">CBS domain</keyword>
<evidence type="ECO:0000313" key="15">
    <source>
        <dbReference type="Proteomes" id="UP001501584"/>
    </source>
</evidence>
<evidence type="ECO:0000256" key="7">
    <source>
        <dbReference type="ARBA" id="ARBA00023122"/>
    </source>
</evidence>
<feature type="transmembrane region" description="Helical" evidence="11">
    <location>
        <begin position="6"/>
        <end position="32"/>
    </location>
</feature>
<protein>
    <submittedName>
        <fullName evidence="14">Hemolysin family protein</fullName>
    </submittedName>
</protein>
<evidence type="ECO:0000256" key="1">
    <source>
        <dbReference type="ARBA" id="ARBA00004651"/>
    </source>
</evidence>
<keyword evidence="8 10" id="KW-0472">Membrane</keyword>
<dbReference type="EMBL" id="BAAASX010000008">
    <property type="protein sequence ID" value="GAA2346878.1"/>
    <property type="molecule type" value="Genomic_DNA"/>
</dbReference>
<feature type="transmembrane region" description="Helical" evidence="11">
    <location>
        <begin position="91"/>
        <end position="118"/>
    </location>
</feature>
<feature type="domain" description="CBS" evidence="12">
    <location>
        <begin position="218"/>
        <end position="268"/>
    </location>
</feature>
<dbReference type="CDD" id="cd04590">
    <property type="entry name" value="CBS_pair_CorC_HlyC_assoc"/>
    <property type="match status" value="1"/>
</dbReference>
<dbReference type="SMART" id="SM01091">
    <property type="entry name" value="CorC_HlyC"/>
    <property type="match status" value="1"/>
</dbReference>
<dbReference type="PROSITE" id="PS51371">
    <property type="entry name" value="CBS"/>
    <property type="match status" value="2"/>
</dbReference>
<dbReference type="Gene3D" id="3.10.580.10">
    <property type="entry name" value="CBS-domain"/>
    <property type="match status" value="1"/>
</dbReference>
<evidence type="ECO:0000256" key="6">
    <source>
        <dbReference type="ARBA" id="ARBA00022989"/>
    </source>
</evidence>
<evidence type="ECO:0000256" key="4">
    <source>
        <dbReference type="ARBA" id="ARBA00022692"/>
    </source>
</evidence>
<dbReference type="SUPFAM" id="SSF56176">
    <property type="entry name" value="FAD-binding/transporter-associated domain-like"/>
    <property type="match status" value="1"/>
</dbReference>
<dbReference type="PANTHER" id="PTHR43099:SF5">
    <property type="entry name" value="HLYC_CORC FAMILY TRANSPORTER"/>
    <property type="match status" value="1"/>
</dbReference>
<dbReference type="InterPro" id="IPR000644">
    <property type="entry name" value="CBS_dom"/>
</dbReference>
<organism evidence="14 15">
    <name type="scientific">Glycomyces rutgersensis</name>
    <dbReference type="NCBI Taxonomy" id="58115"/>
    <lineage>
        <taxon>Bacteria</taxon>
        <taxon>Bacillati</taxon>
        <taxon>Actinomycetota</taxon>
        <taxon>Actinomycetes</taxon>
        <taxon>Glycomycetales</taxon>
        <taxon>Glycomycetaceae</taxon>
        <taxon>Glycomyces</taxon>
    </lineage>
</organism>
<evidence type="ECO:0000256" key="2">
    <source>
        <dbReference type="ARBA" id="ARBA00006337"/>
    </source>
</evidence>
<dbReference type="PANTHER" id="PTHR43099">
    <property type="entry name" value="UPF0053 PROTEIN YRKA"/>
    <property type="match status" value="1"/>
</dbReference>
<gene>
    <name evidence="14" type="ORF">GCM10010403_45710</name>
</gene>
<dbReference type="InterPro" id="IPR044751">
    <property type="entry name" value="Ion_transp-like_CBS"/>
</dbReference>
<evidence type="ECO:0000256" key="11">
    <source>
        <dbReference type="SAM" id="Phobius"/>
    </source>
</evidence>
<dbReference type="InterPro" id="IPR005170">
    <property type="entry name" value="Transptr-assoc_dom"/>
</dbReference>
<dbReference type="SUPFAM" id="SSF54631">
    <property type="entry name" value="CBS-domain pair"/>
    <property type="match status" value="1"/>
</dbReference>
<dbReference type="InterPro" id="IPR016169">
    <property type="entry name" value="FAD-bd_PCMH_sub2"/>
</dbReference>
<comment type="caution">
    <text evidence="14">The sequence shown here is derived from an EMBL/GenBank/DDBJ whole genome shotgun (WGS) entry which is preliminary data.</text>
</comment>
<evidence type="ECO:0000259" key="13">
    <source>
        <dbReference type="PROSITE" id="PS51846"/>
    </source>
</evidence>
<dbReference type="Pfam" id="PF00571">
    <property type="entry name" value="CBS"/>
    <property type="match status" value="2"/>
</dbReference>
<dbReference type="Pfam" id="PF03471">
    <property type="entry name" value="CorC_HlyC"/>
    <property type="match status" value="1"/>
</dbReference>
<evidence type="ECO:0000256" key="3">
    <source>
        <dbReference type="ARBA" id="ARBA00022475"/>
    </source>
</evidence>
<feature type="domain" description="CNNM transmembrane" evidence="13">
    <location>
        <begin position="1"/>
        <end position="205"/>
    </location>
</feature>
<dbReference type="Proteomes" id="UP001501584">
    <property type="component" value="Unassembled WGS sequence"/>
</dbReference>
<dbReference type="InterPro" id="IPR046342">
    <property type="entry name" value="CBS_dom_sf"/>
</dbReference>